<reference evidence="2" key="1">
    <citation type="submission" date="2016-11" db="UniProtKB">
        <authorList>
            <consortium name="WormBaseParasite"/>
        </authorList>
    </citation>
    <scope>IDENTIFICATION</scope>
</reference>
<organism evidence="1 2">
    <name type="scientific">Bursaphelenchus xylophilus</name>
    <name type="common">Pinewood nematode worm</name>
    <name type="synonym">Aphelenchoides xylophilus</name>
    <dbReference type="NCBI Taxonomy" id="6326"/>
    <lineage>
        <taxon>Eukaryota</taxon>
        <taxon>Metazoa</taxon>
        <taxon>Ecdysozoa</taxon>
        <taxon>Nematoda</taxon>
        <taxon>Chromadorea</taxon>
        <taxon>Rhabditida</taxon>
        <taxon>Tylenchina</taxon>
        <taxon>Tylenchomorpha</taxon>
        <taxon>Aphelenchoidea</taxon>
        <taxon>Aphelenchoididae</taxon>
        <taxon>Bursaphelenchus</taxon>
    </lineage>
</organism>
<evidence type="ECO:0000313" key="2">
    <source>
        <dbReference type="WBParaSite" id="BXY_1469300.1"/>
    </source>
</evidence>
<name>A0A1I7SNQ3_BURXY</name>
<dbReference type="AlphaFoldDB" id="A0A1I7SNQ3"/>
<dbReference type="Proteomes" id="UP000095284">
    <property type="component" value="Unplaced"/>
</dbReference>
<protein>
    <submittedName>
        <fullName evidence="2">DNA-directed RNA polymerase</fullName>
    </submittedName>
</protein>
<accession>A0A1I7SNQ3</accession>
<sequence>MLTGSSVSSSLGINVCKFLKNRDYLVGDCQKPYVIRKLNEAMVVVGGAEGGAPPYPRFQGTGSFGGT</sequence>
<dbReference type="WBParaSite" id="BXY_1469300.1">
    <property type="protein sequence ID" value="BXY_1469300.1"/>
    <property type="gene ID" value="BXY_1469300"/>
</dbReference>
<proteinExistence type="predicted"/>
<evidence type="ECO:0000313" key="1">
    <source>
        <dbReference type="Proteomes" id="UP000095284"/>
    </source>
</evidence>